<dbReference type="Pfam" id="PF13385">
    <property type="entry name" value="Laminin_G_3"/>
    <property type="match status" value="2"/>
</dbReference>
<evidence type="ECO:0000256" key="1">
    <source>
        <dbReference type="ARBA" id="ARBA00022729"/>
    </source>
</evidence>
<keyword evidence="1" id="KW-0732">Signal</keyword>
<evidence type="ECO:0000256" key="2">
    <source>
        <dbReference type="ARBA" id="ARBA00023157"/>
    </source>
</evidence>
<keyword evidence="4" id="KW-0378">Hydrolase</keyword>
<dbReference type="InterPro" id="IPR013320">
    <property type="entry name" value="ConA-like_dom_sf"/>
</dbReference>
<reference evidence="4 5" key="1">
    <citation type="journal article" date="2015" name="Nature">
        <title>rRNA introns, odd ribosomes, and small enigmatic genomes across a large radiation of phyla.</title>
        <authorList>
            <person name="Brown C.T."/>
            <person name="Hug L.A."/>
            <person name="Thomas B.C."/>
            <person name="Sharon I."/>
            <person name="Castelle C.J."/>
            <person name="Singh A."/>
            <person name="Wilkins M.J."/>
            <person name="Williams K.H."/>
            <person name="Banfield J.F."/>
        </authorList>
    </citation>
    <scope>NUCLEOTIDE SEQUENCE [LARGE SCALE GENOMIC DNA]</scope>
</reference>
<sequence length="484" mass="50988">STNALNTSGLVGQWSFDGKQTVWTSSTAATTLDTSGQGNTGTLTNMSQSTSPVVGKIGQALTFDGTDDFVNMGNVNSFERTDQFSYGGWVYWTSDVAGGILAKMDASGGTPTYRGYDVILVNSADAVSPNSAKVHMINTWSTNAMAVLTPTNSMSRNVWKHVFVTYDGSSNVSGIKIYINGVSQTLTTQFNALSATIVNTVNLRIGGRYSGVSTVNAPFPGRIDDVRVYNRVLSTAEIADLYTMGTATVNASTNALNTNGLVGQWSLDGKQTVWTSSSAATTLDTSGNNNTGTLTNMSQSTSVTPGKIGQALSFDGSNDYVNIPDAASLRVGSPNFTFAAWIKPGTVSGCGLDSGPNCIVFNKENSYEWAISNTNKISWAIRNTSPGWAWANSGLTALSGEWTHFVITYNGSNIITYKNGGASTNSQAGNGNVDNTTYQNALRIGARNAPGAATSFFPGSIDDARIYNRALSAGEVATLYNAGR</sequence>
<feature type="domain" description="LamG-like jellyroll fold" evidence="3">
    <location>
        <begin position="334"/>
        <end position="474"/>
    </location>
</feature>
<name>A0A0G1YPI6_9BACT</name>
<dbReference type="Gene3D" id="2.60.120.200">
    <property type="match status" value="2"/>
</dbReference>
<dbReference type="EMBL" id="LCQN01000015">
    <property type="protein sequence ID" value="KKW16917.1"/>
    <property type="molecule type" value="Genomic_DNA"/>
</dbReference>
<dbReference type="SUPFAM" id="SSF49899">
    <property type="entry name" value="Concanavalin A-like lectins/glucanases"/>
    <property type="match status" value="2"/>
</dbReference>
<dbReference type="PANTHER" id="PTHR47635:SF2">
    <property type="entry name" value="LAMG-LIKE JELLYROLL FOLD DOMAIN-CONTAINING PROTEIN"/>
    <property type="match status" value="1"/>
</dbReference>
<feature type="domain" description="LamG-like jellyroll fold" evidence="3">
    <location>
        <begin position="82"/>
        <end position="236"/>
    </location>
</feature>
<evidence type="ECO:0000313" key="5">
    <source>
        <dbReference type="Proteomes" id="UP000033982"/>
    </source>
</evidence>
<organism evidence="4 5">
    <name type="scientific">Candidatus Magasanikbacteria bacterium GW2011_GWA2_50_22</name>
    <dbReference type="NCBI Taxonomy" id="1619043"/>
    <lineage>
        <taxon>Bacteria</taxon>
        <taxon>Candidatus Magasanikiibacteriota</taxon>
    </lineage>
</organism>
<dbReference type="AlphaFoldDB" id="A0A0G1YPI6"/>
<dbReference type="GO" id="GO:0008233">
    <property type="term" value="F:peptidase activity"/>
    <property type="evidence" value="ECO:0007669"/>
    <property type="project" value="UniProtKB-KW"/>
</dbReference>
<proteinExistence type="predicted"/>
<dbReference type="InterPro" id="IPR006558">
    <property type="entry name" value="LamG-like"/>
</dbReference>
<dbReference type="PATRIC" id="fig|1619043.3.peg.322"/>
<accession>A0A0G1YPI6</accession>
<comment type="caution">
    <text evidence="4">The sequence shown here is derived from an EMBL/GenBank/DDBJ whole genome shotgun (WGS) entry which is preliminary data.</text>
</comment>
<dbReference type="GO" id="GO:0006508">
    <property type="term" value="P:proteolysis"/>
    <property type="evidence" value="ECO:0007669"/>
    <property type="project" value="UniProtKB-KW"/>
</dbReference>
<dbReference type="Proteomes" id="UP000033982">
    <property type="component" value="Unassembled WGS sequence"/>
</dbReference>
<keyword evidence="2" id="KW-1015">Disulfide bond</keyword>
<gene>
    <name evidence="4" type="ORF">UY58_C0015G0001</name>
</gene>
<evidence type="ECO:0000259" key="3">
    <source>
        <dbReference type="SMART" id="SM00560"/>
    </source>
</evidence>
<keyword evidence="4" id="KW-0645">Protease</keyword>
<dbReference type="SMART" id="SM00560">
    <property type="entry name" value="LamGL"/>
    <property type="match status" value="2"/>
</dbReference>
<protein>
    <submittedName>
        <fullName evidence="4">Protease Do</fullName>
    </submittedName>
</protein>
<evidence type="ECO:0000313" key="4">
    <source>
        <dbReference type="EMBL" id="KKW16917.1"/>
    </source>
</evidence>
<feature type="non-terminal residue" evidence="4">
    <location>
        <position position="1"/>
    </location>
</feature>
<dbReference type="PANTHER" id="PTHR47635">
    <property type="entry name" value="CUB DOMAIN-CONTAINING PROTEIN"/>
    <property type="match status" value="1"/>
</dbReference>